<keyword evidence="3" id="KW-1185">Reference proteome</keyword>
<dbReference type="EnsemblMetazoa" id="GPPI031779-RA">
    <property type="protein sequence ID" value="GPPI031779-PA"/>
    <property type="gene ID" value="GPPI031779"/>
</dbReference>
<dbReference type="EMBL" id="JXJN01015311">
    <property type="status" value="NOT_ANNOTATED_CDS"/>
    <property type="molecule type" value="Genomic_DNA"/>
</dbReference>
<name>A0A1B0BJ13_9MUSC</name>
<organism evidence="2 3">
    <name type="scientific">Glossina palpalis gambiensis</name>
    <dbReference type="NCBI Taxonomy" id="67801"/>
    <lineage>
        <taxon>Eukaryota</taxon>
        <taxon>Metazoa</taxon>
        <taxon>Ecdysozoa</taxon>
        <taxon>Arthropoda</taxon>
        <taxon>Hexapoda</taxon>
        <taxon>Insecta</taxon>
        <taxon>Pterygota</taxon>
        <taxon>Neoptera</taxon>
        <taxon>Endopterygota</taxon>
        <taxon>Diptera</taxon>
        <taxon>Brachycera</taxon>
        <taxon>Muscomorpha</taxon>
        <taxon>Hippoboscoidea</taxon>
        <taxon>Glossinidae</taxon>
        <taxon>Glossina</taxon>
    </lineage>
</organism>
<dbReference type="AlphaFoldDB" id="A0A1B0BJ13"/>
<protein>
    <submittedName>
        <fullName evidence="2">Uncharacterized protein</fullName>
    </submittedName>
</protein>
<reference evidence="2" key="2">
    <citation type="submission" date="2020-05" db="UniProtKB">
        <authorList>
            <consortium name="EnsemblMetazoa"/>
        </authorList>
    </citation>
    <scope>IDENTIFICATION</scope>
    <source>
        <strain evidence="2">IAEA</strain>
    </source>
</reference>
<dbReference type="Proteomes" id="UP000092460">
    <property type="component" value="Unassembled WGS sequence"/>
</dbReference>
<proteinExistence type="predicted"/>
<sequence length="148" mass="16174">MKKSSTAAEDSLIGYRWSYKLIVTGTSIGSSVGSALLSGFIKFKHGEALSNTSHLAYAYDYLTTALEYEFILVVIVVESSRGCGGNGIDKLNSENSNSIQTLAKTSKHYSTSNSKPKGRQCAKRLKLIDMRICIWATLAAVIQTFIQH</sequence>
<keyword evidence="1" id="KW-1133">Transmembrane helix</keyword>
<accession>A0A1B0BJ13</accession>
<evidence type="ECO:0000313" key="3">
    <source>
        <dbReference type="Proteomes" id="UP000092460"/>
    </source>
</evidence>
<keyword evidence="1" id="KW-0472">Membrane</keyword>
<feature type="transmembrane region" description="Helical" evidence="1">
    <location>
        <begin position="127"/>
        <end position="146"/>
    </location>
</feature>
<dbReference type="VEuPathDB" id="VectorBase:GPPI031779"/>
<evidence type="ECO:0000313" key="2">
    <source>
        <dbReference type="EnsemblMetazoa" id="GPPI031779-PA"/>
    </source>
</evidence>
<feature type="transmembrane region" description="Helical" evidence="1">
    <location>
        <begin position="61"/>
        <end position="77"/>
    </location>
</feature>
<reference evidence="3" key="1">
    <citation type="submission" date="2015-01" db="EMBL/GenBank/DDBJ databases">
        <authorList>
            <person name="Aksoy S."/>
            <person name="Warren W."/>
            <person name="Wilson R.K."/>
        </authorList>
    </citation>
    <scope>NUCLEOTIDE SEQUENCE [LARGE SCALE GENOMIC DNA]</scope>
    <source>
        <strain evidence="3">IAEA</strain>
    </source>
</reference>
<keyword evidence="1" id="KW-0812">Transmembrane</keyword>
<feature type="transmembrane region" description="Helical" evidence="1">
    <location>
        <begin position="21"/>
        <end position="41"/>
    </location>
</feature>
<evidence type="ECO:0000256" key="1">
    <source>
        <dbReference type="SAM" id="Phobius"/>
    </source>
</evidence>